<evidence type="ECO:0000256" key="9">
    <source>
        <dbReference type="SAM" id="MobiDB-lite"/>
    </source>
</evidence>
<feature type="region of interest" description="Disordered" evidence="9">
    <location>
        <begin position="1309"/>
        <end position="1330"/>
    </location>
</feature>
<keyword evidence="5" id="KW-1015">Disulfide bond</keyword>
<feature type="domain" description="CUB" evidence="11">
    <location>
        <begin position="586"/>
        <end position="762"/>
    </location>
</feature>
<dbReference type="Gene3D" id="3.90.228.10">
    <property type="match status" value="1"/>
</dbReference>
<evidence type="ECO:0000256" key="2">
    <source>
        <dbReference type="ARBA" id="ARBA00022676"/>
    </source>
</evidence>
<organism evidence="14 15">
    <name type="scientific">Aureococcus anophagefferens</name>
    <name type="common">Harmful bloom alga</name>
    <dbReference type="NCBI Taxonomy" id="44056"/>
    <lineage>
        <taxon>Eukaryota</taxon>
        <taxon>Sar</taxon>
        <taxon>Stramenopiles</taxon>
        <taxon>Ochrophyta</taxon>
        <taxon>Pelagophyceae</taxon>
        <taxon>Pelagomonadales</taxon>
        <taxon>Pelagomonadaceae</taxon>
        <taxon>Aureococcus</taxon>
    </lineage>
</organism>
<feature type="domain" description="WWE" evidence="12">
    <location>
        <begin position="890"/>
        <end position="978"/>
    </location>
</feature>
<keyword evidence="4 7" id="KW-0520">NAD</keyword>
<feature type="domain" description="CUB" evidence="11">
    <location>
        <begin position="185"/>
        <end position="334"/>
    </location>
</feature>
<keyword evidence="2 7" id="KW-0328">Glycosyltransferase</keyword>
<dbReference type="SUPFAM" id="SSF56399">
    <property type="entry name" value="ADP-ribosylation"/>
    <property type="match status" value="1"/>
</dbReference>
<dbReference type="PROSITE" id="PS01180">
    <property type="entry name" value="CUB"/>
    <property type="match status" value="3"/>
</dbReference>
<comment type="subcellular location">
    <subcellularLocation>
        <location evidence="1">Nucleus</location>
    </subcellularLocation>
</comment>
<feature type="domain" description="PARP catalytic" evidence="13">
    <location>
        <begin position="1100"/>
        <end position="1319"/>
    </location>
</feature>
<dbReference type="InterPro" id="IPR037197">
    <property type="entry name" value="WWE_dom_sf"/>
</dbReference>
<sequence length="1376" mass="145743">MVDAATVAQWGYDTGNVLGVSDAFLASDPALVGTIVEKFAQATYDYTNNQLSGLWDAGADYMAYVDDFVYLTDGTGATPHWVDGVPNDGLHVRDDVAGRTAAFEYLSVAEQLAFSLETMTQDQATFLYYQKALANNPNDDAVAYYRSKVDNTSLLGALGTESVGIKGMRERVEIEEQIADDAEKCAPLTHTTVSGSAVFASGNTGTSAYSSNATCVWALESDEGCLELSVDFLAAEAPNDVLEAYDHAGFLVARWTGRHGASIPTLKFCGDYDASDDFQRAVAGELAGLVSTPTFSAATVRGVGLYLRWATDAYSEHAIGKFDAVGFSVTATAVGPSDLCSCGSHGESLAGVYGTASCACVCDAGWSGAACDEPRCNGVVVANPDGEFSGTLRATGQGAGEQTYAAWSTCGWRIQLPAAYSHVDLAFTSLALEDGFDFVRVYKAGIPEGYAASSTRTFDDYEYSATGAAGPSSLLVKGSVFVAFESDGLVGSAVDGDGLAADGGFEIGWSLVDIDVSFVADESDCNDAVDCKNGGTCAWVFGSGNELSTTETRCESLGAASGCFRDDWACQCAPGYYGENCDFDHCVGEIVDVGYDLVTTSASGGYASPRYAGLVLSGAGADYPPSTTCLWSFPVMPRGAFSAAGVRLRFEAFDLEGEDATYALASTTDRVEIWLQDGSAPRDVAPEDLVAESVELGSATLLAAVSADDFAVGLYDVGAAFDLEFPGYAADAANPVRVAVKFASDKNNPAPYSGFALRYAPLWGEGDGTFADYCDDDWACGDGYACSGMVCAPPSSSSGGAAVDVGLILLVVAIIVAALGAVFFYYRRQVVKSLDSLKGNLASLEAELQDFKDSVVGFKVAVQDYVPEAVSVDVAGDDANAKYEAEAGGAVVAAVAGAPAAARWYWREEQARLGSHDPAKVKSPHWVAYDDGVAAALERAYGDAGASKVVATGGPYKVDVATMKQVNERTNYERDVLRDVAAAPPPPAAAGAAPKRTGSAKVHPAAPGANTDRRPEELLGEDALLLRAGSVLQVSKTRPDGWAYGSVVLHGGDEAADRAYVQDGVSLSTGWFPLECTDVPSVEQLSKLQDALGGSGGLKPPDSWEEVKDPLVAQYFPLRDGEEKANVVKNFLSTLDASRFTIVAVERIQNVGAWQSFAVKRESVFVREKDESRRAARFERHLWHGTNIEVLEKIVQQGFNRSFCGKNATFYGKGVYFARDASYSTNKTYAVPDQNGVQHMFYVRVTVGEYCKGVKDALTPDVREGLNLYDTTVNNVADPSIFVTYHDAQAYPEYLIKFRQEGVEHMRGAYSQSAPQQPPRQQAAPPAAGARRMMVQVPPNVAPGERMQVRVNATGQMLVVKVPPGVAPGQTITVAY</sequence>
<keyword evidence="15" id="KW-1185">Reference proteome</keyword>
<dbReference type="PROSITE" id="PS51059">
    <property type="entry name" value="PARP_CATALYTIC"/>
    <property type="match status" value="1"/>
</dbReference>
<dbReference type="InterPro" id="IPR000859">
    <property type="entry name" value="CUB_dom"/>
</dbReference>
<evidence type="ECO:0000256" key="1">
    <source>
        <dbReference type="ARBA" id="ARBA00004123"/>
    </source>
</evidence>
<keyword evidence="10" id="KW-1133">Transmembrane helix</keyword>
<dbReference type="InterPro" id="IPR004170">
    <property type="entry name" value="WWE_dom"/>
</dbReference>
<dbReference type="CDD" id="cd01439">
    <property type="entry name" value="TCCD_inducible_PARP_like"/>
    <property type="match status" value="1"/>
</dbReference>
<evidence type="ECO:0000256" key="5">
    <source>
        <dbReference type="ARBA" id="ARBA00023157"/>
    </source>
</evidence>
<comment type="caution">
    <text evidence="14">The sequence shown here is derived from an EMBL/GenBank/DDBJ whole genome shotgun (WGS) entry which is preliminary data.</text>
</comment>
<dbReference type="EC" id="2.4.2.-" evidence="7"/>
<dbReference type="Proteomes" id="UP001363151">
    <property type="component" value="Unassembled WGS sequence"/>
</dbReference>
<dbReference type="PANTHER" id="PTHR14453">
    <property type="entry name" value="PARP/ZINC FINGER CCCH TYPE DOMAIN CONTAINING PROTEIN"/>
    <property type="match status" value="1"/>
</dbReference>
<dbReference type="Pfam" id="PF02825">
    <property type="entry name" value="WWE"/>
    <property type="match status" value="1"/>
</dbReference>
<keyword evidence="10" id="KW-0812">Transmembrane</keyword>
<feature type="domain" description="CUB" evidence="11">
    <location>
        <begin position="376"/>
        <end position="512"/>
    </location>
</feature>
<protein>
    <recommendedName>
        <fullName evidence="7">Poly [ADP-ribose] polymerase</fullName>
        <shortName evidence="7">PARP</shortName>
        <ecNumber evidence="7">2.4.2.-</ecNumber>
    </recommendedName>
</protein>
<evidence type="ECO:0000259" key="12">
    <source>
        <dbReference type="PROSITE" id="PS50918"/>
    </source>
</evidence>
<dbReference type="InterPro" id="IPR052056">
    <property type="entry name" value="Mono-ARTD/PARP"/>
</dbReference>
<evidence type="ECO:0000259" key="11">
    <source>
        <dbReference type="PROSITE" id="PS01180"/>
    </source>
</evidence>
<name>A0ABR1G8W6_AURAN</name>
<evidence type="ECO:0000256" key="4">
    <source>
        <dbReference type="ARBA" id="ARBA00023027"/>
    </source>
</evidence>
<reference evidence="14 15" key="1">
    <citation type="submission" date="2024-03" db="EMBL/GenBank/DDBJ databases">
        <title>Aureococcus anophagefferens CCMP1851 and Kratosvirus quantuckense: Draft genome of a second virus-susceptible host strain in the model system.</title>
        <authorList>
            <person name="Chase E."/>
            <person name="Truchon A.R."/>
            <person name="Schepens W."/>
            <person name="Wilhelm S.W."/>
        </authorList>
    </citation>
    <scope>NUCLEOTIDE SEQUENCE [LARGE SCALE GENOMIC DNA]</scope>
    <source>
        <strain evidence="14 15">CCMP1851</strain>
    </source>
</reference>
<gene>
    <name evidence="14" type="ORF">SO694_00004052</name>
</gene>
<evidence type="ECO:0000256" key="8">
    <source>
        <dbReference type="SAM" id="Coils"/>
    </source>
</evidence>
<dbReference type="Pfam" id="PF00644">
    <property type="entry name" value="PARP"/>
    <property type="match status" value="1"/>
</dbReference>
<keyword evidence="8" id="KW-0175">Coiled coil</keyword>
<keyword evidence="10" id="KW-0472">Membrane</keyword>
<dbReference type="PANTHER" id="PTHR14453:SF67">
    <property type="entry name" value="POLY [ADP-RIBOSE] POLYMERASE"/>
    <property type="match status" value="1"/>
</dbReference>
<evidence type="ECO:0000256" key="3">
    <source>
        <dbReference type="ARBA" id="ARBA00022679"/>
    </source>
</evidence>
<accession>A0ABR1G8W6</accession>
<evidence type="ECO:0000259" key="13">
    <source>
        <dbReference type="PROSITE" id="PS51059"/>
    </source>
</evidence>
<evidence type="ECO:0000313" key="15">
    <source>
        <dbReference type="Proteomes" id="UP001363151"/>
    </source>
</evidence>
<feature type="coiled-coil region" evidence="8">
    <location>
        <begin position="827"/>
        <end position="854"/>
    </location>
</feature>
<dbReference type="Gene3D" id="3.30.720.50">
    <property type="match status" value="1"/>
</dbReference>
<feature type="transmembrane region" description="Helical" evidence="10">
    <location>
        <begin position="805"/>
        <end position="826"/>
    </location>
</feature>
<keyword evidence="3 7" id="KW-0808">Transferase</keyword>
<evidence type="ECO:0000256" key="7">
    <source>
        <dbReference type="RuleBase" id="RU362114"/>
    </source>
</evidence>
<evidence type="ECO:0000256" key="6">
    <source>
        <dbReference type="ARBA" id="ARBA00023242"/>
    </source>
</evidence>
<keyword evidence="6" id="KW-0539">Nucleus</keyword>
<proteinExistence type="predicted"/>
<dbReference type="SUPFAM" id="SSF117839">
    <property type="entry name" value="WWE domain"/>
    <property type="match status" value="1"/>
</dbReference>
<dbReference type="PROSITE" id="PS50918">
    <property type="entry name" value="WWE"/>
    <property type="match status" value="1"/>
</dbReference>
<dbReference type="PROSITE" id="PS01186">
    <property type="entry name" value="EGF_2"/>
    <property type="match status" value="1"/>
</dbReference>
<dbReference type="EMBL" id="JBBJCI010000040">
    <property type="protein sequence ID" value="KAK7249588.1"/>
    <property type="molecule type" value="Genomic_DNA"/>
</dbReference>
<dbReference type="InterPro" id="IPR000742">
    <property type="entry name" value="EGF"/>
</dbReference>
<feature type="region of interest" description="Disordered" evidence="9">
    <location>
        <begin position="982"/>
        <end position="1014"/>
    </location>
</feature>
<evidence type="ECO:0000313" key="14">
    <source>
        <dbReference type="EMBL" id="KAK7249588.1"/>
    </source>
</evidence>
<dbReference type="InterPro" id="IPR012317">
    <property type="entry name" value="Poly(ADP-ribose)pol_cat_dom"/>
</dbReference>
<evidence type="ECO:0000256" key="10">
    <source>
        <dbReference type="SAM" id="Phobius"/>
    </source>
</evidence>